<feature type="region of interest" description="Disordered" evidence="1">
    <location>
        <begin position="28"/>
        <end position="61"/>
    </location>
</feature>
<proteinExistence type="predicted"/>
<dbReference type="EMBL" id="BOMI01000084">
    <property type="protein sequence ID" value="GID75838.1"/>
    <property type="molecule type" value="Genomic_DNA"/>
</dbReference>
<reference evidence="3 4" key="1">
    <citation type="submission" date="2021-01" db="EMBL/GenBank/DDBJ databases">
        <title>Whole genome shotgun sequence of Actinoplanes deccanensis NBRC 13994.</title>
        <authorList>
            <person name="Komaki H."/>
            <person name="Tamura T."/>
        </authorList>
    </citation>
    <scope>NUCLEOTIDE SEQUENCE [LARGE SCALE GENOMIC DNA]</scope>
    <source>
        <strain evidence="3 4">NBRC 13994</strain>
    </source>
</reference>
<evidence type="ECO:0000256" key="2">
    <source>
        <dbReference type="SAM" id="SignalP"/>
    </source>
</evidence>
<dbReference type="Pfam" id="PF20055">
    <property type="entry name" value="DUF6454"/>
    <property type="match status" value="1"/>
</dbReference>
<feature type="chain" id="PRO_5045787420" evidence="2">
    <location>
        <begin position="22"/>
        <end position="347"/>
    </location>
</feature>
<dbReference type="Proteomes" id="UP000609879">
    <property type="component" value="Unassembled WGS sequence"/>
</dbReference>
<dbReference type="SUPFAM" id="SSF63825">
    <property type="entry name" value="YWTD domain"/>
    <property type="match status" value="1"/>
</dbReference>
<comment type="caution">
    <text evidence="3">The sequence shown here is derived from an EMBL/GenBank/DDBJ whole genome shotgun (WGS) entry which is preliminary data.</text>
</comment>
<evidence type="ECO:0000313" key="4">
    <source>
        <dbReference type="Proteomes" id="UP000609879"/>
    </source>
</evidence>
<keyword evidence="4" id="KW-1185">Reference proteome</keyword>
<evidence type="ECO:0000313" key="3">
    <source>
        <dbReference type="EMBL" id="GID75838.1"/>
    </source>
</evidence>
<dbReference type="InterPro" id="IPR046312">
    <property type="entry name" value="DUF6454"/>
</dbReference>
<gene>
    <name evidence="3" type="ORF">Ade02nite_44790</name>
</gene>
<protein>
    <submittedName>
        <fullName evidence="3">Uncharacterized protein</fullName>
    </submittedName>
</protein>
<evidence type="ECO:0000256" key="1">
    <source>
        <dbReference type="SAM" id="MobiDB-lite"/>
    </source>
</evidence>
<organism evidence="3 4">
    <name type="scientific">Paractinoplanes deccanensis</name>
    <dbReference type="NCBI Taxonomy" id="113561"/>
    <lineage>
        <taxon>Bacteria</taxon>
        <taxon>Bacillati</taxon>
        <taxon>Actinomycetota</taxon>
        <taxon>Actinomycetes</taxon>
        <taxon>Micromonosporales</taxon>
        <taxon>Micromonosporaceae</taxon>
        <taxon>Paractinoplanes</taxon>
    </lineage>
</organism>
<keyword evidence="2" id="KW-0732">Signal</keyword>
<name>A0ABQ3Y795_9ACTN</name>
<sequence>MKKLALILGATLALVTAGAGAAAQAAPARGDAQTAPTRGDAQTAPAGSDAQTAPTRDAHARTDSALAKDLAAVTRSTAWAQLSALKLDFPTFHPEGLVVTKDRFYLSSVEIIEPTVKYPEPVDGYDRTPGKGVGHLFVIDRAGRLIKDVILGHDIVYHPGGIDIAGNDILVPVAQYRPTSSADIYKVDARTLKVTRLFTVRDHIGGIVYDPTTGRYVGNNWGSRKFYEWTRAGRQLTTWLNPTNLIDFQDCQYVPAGKMACAGVTGLPQAPGATGSYELGGITLIDLHRRTIINEFPFQQWSAAGHVLTRNPVKLAATGSTITMWAAPDNGEEAAGTQIYTLQATIS</sequence>
<dbReference type="RefSeq" id="WP_203766889.1">
    <property type="nucleotide sequence ID" value="NZ_BAAABO010000046.1"/>
</dbReference>
<feature type="signal peptide" evidence="2">
    <location>
        <begin position="1"/>
        <end position="21"/>
    </location>
</feature>
<accession>A0ABQ3Y795</accession>